<dbReference type="SMART" id="SM00867">
    <property type="entry name" value="YceI"/>
    <property type="match status" value="1"/>
</dbReference>
<dbReference type="InterPro" id="IPR007372">
    <property type="entry name" value="Lipid/polyisoprenoid-bd_YceI"/>
</dbReference>
<evidence type="ECO:0000313" key="2">
    <source>
        <dbReference type="EMBL" id="GAA10330.1"/>
    </source>
</evidence>
<feature type="domain" description="Lipid/polyisoprenoid-binding YceI-like" evidence="1">
    <location>
        <begin position="63"/>
        <end position="221"/>
    </location>
</feature>
<proteinExistence type="predicted"/>
<reference evidence="2 3" key="1">
    <citation type="journal article" date="2011" name="Biochem. Biophys. Res. Commun.">
        <title>Increased number of Arginine-based salt bridges contributes to the thermotolerance of thermotolerant acetic acid bacteria, Acetobacter tropicalis SKU1100.</title>
        <authorList>
            <person name="Matsutani M."/>
            <person name="Hirakawa H."/>
            <person name="Nishikura M."/>
            <person name="Soemphol W."/>
            <person name="Ali I.A.I."/>
            <person name="Yakushi T."/>
            <person name="Matsushita K."/>
        </authorList>
    </citation>
    <scope>NUCLEOTIDE SEQUENCE [LARGE SCALE GENOMIC DNA]</scope>
    <source>
        <strain evidence="2 3">NBRC 101654</strain>
    </source>
</reference>
<dbReference type="Pfam" id="PF04264">
    <property type="entry name" value="YceI"/>
    <property type="match status" value="1"/>
</dbReference>
<name>F7VIY5_9PROT</name>
<gene>
    <name evidence="2" type="ORF">ATPR_3334</name>
</gene>
<dbReference type="PANTHER" id="PTHR34406">
    <property type="entry name" value="PROTEIN YCEI"/>
    <property type="match status" value="1"/>
</dbReference>
<dbReference type="Gene3D" id="2.40.128.110">
    <property type="entry name" value="Lipid/polyisoprenoid-binding, YceI-like"/>
    <property type="match status" value="1"/>
</dbReference>
<protein>
    <recommendedName>
        <fullName evidence="1">Lipid/polyisoprenoid-binding YceI-like domain-containing protein</fullName>
    </recommendedName>
</protein>
<comment type="caution">
    <text evidence="2">The sequence shown here is derived from an EMBL/GenBank/DDBJ whole genome shotgun (WGS) entry which is preliminary data.</text>
</comment>
<dbReference type="PANTHER" id="PTHR34406:SF1">
    <property type="entry name" value="PROTEIN YCEI"/>
    <property type="match status" value="1"/>
</dbReference>
<dbReference type="SUPFAM" id="SSF101874">
    <property type="entry name" value="YceI-like"/>
    <property type="match status" value="1"/>
</dbReference>
<dbReference type="AlphaFoldDB" id="F7VIY5"/>
<accession>F7VIY5</accession>
<evidence type="ECO:0000259" key="1">
    <source>
        <dbReference type="SMART" id="SM00867"/>
    </source>
</evidence>
<dbReference type="Proteomes" id="UP000004319">
    <property type="component" value="Unassembled WGS sequence"/>
</dbReference>
<dbReference type="InterPro" id="IPR036761">
    <property type="entry name" value="TTHA0802/YceI-like_sf"/>
</dbReference>
<evidence type="ECO:0000313" key="3">
    <source>
        <dbReference type="Proteomes" id="UP000004319"/>
    </source>
</evidence>
<sequence length="228" mass="24589">MAAYRLMHGQRGNSATVSAVFYGYDTKRDVQHMRLTAILASAFLLSASAMTLDAHPATAATQHLKLTPTNTQALLHARSALTDIDGAFETVSGTLAYDLEAQTCQVDLAMDVNSLKVGSAVLRSVMLSGLMMDSDTHPTMHYAGHCVPKIVKGKLYTQLVGNLTMRGQTHPLTFTVQMRFTGNTLTTIASSATFDQRQWGLSTLLHSVDPMVKTETIITLPSSSAKQG</sequence>
<dbReference type="EMBL" id="BABS01000220">
    <property type="protein sequence ID" value="GAA10330.1"/>
    <property type="molecule type" value="Genomic_DNA"/>
</dbReference>
<organism evidence="2 3">
    <name type="scientific">Acetobacter tropicalis NBRC 101654</name>
    <dbReference type="NCBI Taxonomy" id="749388"/>
    <lineage>
        <taxon>Bacteria</taxon>
        <taxon>Pseudomonadati</taxon>
        <taxon>Pseudomonadota</taxon>
        <taxon>Alphaproteobacteria</taxon>
        <taxon>Acetobacterales</taxon>
        <taxon>Acetobacteraceae</taxon>
        <taxon>Acetobacter</taxon>
    </lineage>
</organism>